<proteinExistence type="predicted"/>
<dbReference type="RefSeq" id="WP_408214644.1">
    <property type="nucleotide sequence ID" value="NZ_JAQQBZ010000014.1"/>
</dbReference>
<dbReference type="Proteomes" id="UP001629367">
    <property type="component" value="Unassembled WGS sequence"/>
</dbReference>
<name>A0ABW9DD00_9BURK</name>
<organism evidence="2 3">
    <name type="scientific">Paraburkholderia dilworthii</name>
    <dbReference type="NCBI Taxonomy" id="948106"/>
    <lineage>
        <taxon>Bacteria</taxon>
        <taxon>Pseudomonadati</taxon>
        <taxon>Pseudomonadota</taxon>
        <taxon>Betaproteobacteria</taxon>
        <taxon>Burkholderiales</taxon>
        <taxon>Burkholderiaceae</taxon>
        <taxon>Paraburkholderia</taxon>
    </lineage>
</organism>
<accession>A0ABW9DD00</accession>
<keyword evidence="1" id="KW-0732">Signal</keyword>
<evidence type="ECO:0000256" key="1">
    <source>
        <dbReference type="SAM" id="SignalP"/>
    </source>
</evidence>
<reference evidence="2 3" key="1">
    <citation type="journal article" date="2024" name="Chem. Sci.">
        <title>Discovery of megapolipeptins by genome mining of a Burkholderiales bacteria collection.</title>
        <authorList>
            <person name="Paulo B.S."/>
            <person name="Recchia M.J.J."/>
            <person name="Lee S."/>
            <person name="Fergusson C.H."/>
            <person name="Romanowski S.B."/>
            <person name="Hernandez A."/>
            <person name="Krull N."/>
            <person name="Liu D.Y."/>
            <person name="Cavanagh H."/>
            <person name="Bos A."/>
            <person name="Gray C.A."/>
            <person name="Murphy B.T."/>
            <person name="Linington R.G."/>
            <person name="Eustaquio A.S."/>
        </authorList>
    </citation>
    <scope>NUCLEOTIDE SEQUENCE [LARGE SCALE GENOMIC DNA]</scope>
    <source>
        <strain evidence="2 3">RL17-335-BIF-A</strain>
    </source>
</reference>
<sequence length="282" mass="28150">MTKRLVAIAFFALCLAACGGGSGGNGSGDNLTPAAKVMKLSLYGQPFVNSQAAVSHAQALSAGAGASAPPVTASDAAATVQALQDALTARGVPSSVTAQVMDGTTLHQIVMGENSGLPPTPDQFKTDPSGYLIVSFQLDDMVTPWSDPAQAAAVAQFAQDLAVFAQRASVSGKLVYAVLPIQTCDAPNATGAAFGLISAITQAQSKSSLNTIGAIPFGVAFGGSQGNALPSPDLAHLGADCRTPDAYLLNMRTNAIADYIAALYTEPAATAGTASGASATGT</sequence>
<comment type="caution">
    <text evidence="2">The sequence shown here is derived from an EMBL/GenBank/DDBJ whole genome shotgun (WGS) entry which is preliminary data.</text>
</comment>
<protein>
    <recommendedName>
        <fullName evidence="4">Lipoprotein</fullName>
    </recommendedName>
</protein>
<gene>
    <name evidence="2" type="ORF">PQQ68_20045</name>
</gene>
<dbReference type="EMBL" id="JAQQBZ010000014">
    <property type="protein sequence ID" value="MFM0595318.1"/>
    <property type="molecule type" value="Genomic_DNA"/>
</dbReference>
<evidence type="ECO:0008006" key="4">
    <source>
        <dbReference type="Google" id="ProtNLM"/>
    </source>
</evidence>
<evidence type="ECO:0000313" key="3">
    <source>
        <dbReference type="Proteomes" id="UP001629367"/>
    </source>
</evidence>
<feature type="chain" id="PRO_5046363583" description="Lipoprotein" evidence="1">
    <location>
        <begin position="20"/>
        <end position="282"/>
    </location>
</feature>
<evidence type="ECO:0000313" key="2">
    <source>
        <dbReference type="EMBL" id="MFM0595318.1"/>
    </source>
</evidence>
<feature type="signal peptide" evidence="1">
    <location>
        <begin position="1"/>
        <end position="19"/>
    </location>
</feature>
<keyword evidence="3" id="KW-1185">Reference proteome</keyword>